<gene>
    <name evidence="2" type="ORF">K437DRAFT_181222</name>
</gene>
<evidence type="ECO:0000313" key="2">
    <source>
        <dbReference type="EMBL" id="KDN40960.1"/>
    </source>
</evidence>
<organism evidence="2 3">
    <name type="scientific">Tilletiaria anomala (strain ATCC 24038 / CBS 436.72 / UBC 951)</name>
    <dbReference type="NCBI Taxonomy" id="1037660"/>
    <lineage>
        <taxon>Eukaryota</taxon>
        <taxon>Fungi</taxon>
        <taxon>Dikarya</taxon>
        <taxon>Basidiomycota</taxon>
        <taxon>Ustilaginomycotina</taxon>
        <taxon>Exobasidiomycetes</taxon>
        <taxon>Georgefischeriales</taxon>
        <taxon>Tilletiariaceae</taxon>
        <taxon>Tilletiaria</taxon>
    </lineage>
</organism>
<dbReference type="Proteomes" id="UP000027361">
    <property type="component" value="Unassembled WGS sequence"/>
</dbReference>
<name>A0A066VQW4_TILAU</name>
<comment type="caution">
    <text evidence="2">The sequence shown here is derived from an EMBL/GenBank/DDBJ whole genome shotgun (WGS) entry which is preliminary data.</text>
</comment>
<dbReference type="AlphaFoldDB" id="A0A066VQW4"/>
<dbReference type="RefSeq" id="XP_013241550.1">
    <property type="nucleotide sequence ID" value="XM_013386096.1"/>
</dbReference>
<evidence type="ECO:0000256" key="1">
    <source>
        <dbReference type="SAM" id="MobiDB-lite"/>
    </source>
</evidence>
<dbReference type="InParanoid" id="A0A066VQW4"/>
<dbReference type="HOGENOM" id="CLU_2706547_0_0_1"/>
<sequence length="73" mass="8078">MFQIPDAQASVPPVARSSRLSSACAMTSRRDLAECSQSSEQAERRPVRSRWATPPHSYRTCIHNSLFSSANPT</sequence>
<accession>A0A066VQW4</accession>
<dbReference type="EMBL" id="JMSN01000085">
    <property type="protein sequence ID" value="KDN40960.1"/>
    <property type="molecule type" value="Genomic_DNA"/>
</dbReference>
<proteinExistence type="predicted"/>
<protein>
    <submittedName>
        <fullName evidence="2">Uncharacterized protein</fullName>
    </submittedName>
</protein>
<feature type="region of interest" description="Disordered" evidence="1">
    <location>
        <begin position="1"/>
        <end position="55"/>
    </location>
</feature>
<keyword evidence="3" id="KW-1185">Reference proteome</keyword>
<reference evidence="2 3" key="1">
    <citation type="submission" date="2014-05" db="EMBL/GenBank/DDBJ databases">
        <title>Draft genome sequence of a rare smut relative, Tilletiaria anomala UBC 951.</title>
        <authorList>
            <consortium name="DOE Joint Genome Institute"/>
            <person name="Toome M."/>
            <person name="Kuo A."/>
            <person name="Henrissat B."/>
            <person name="Lipzen A."/>
            <person name="Tritt A."/>
            <person name="Yoshinaga Y."/>
            <person name="Zane M."/>
            <person name="Barry K."/>
            <person name="Grigoriev I.V."/>
            <person name="Spatafora J.W."/>
            <person name="Aimea M.C."/>
        </authorList>
    </citation>
    <scope>NUCLEOTIDE SEQUENCE [LARGE SCALE GENOMIC DNA]</scope>
    <source>
        <strain evidence="2 3">UBC 951</strain>
    </source>
</reference>
<dbReference type="GeneID" id="25261909"/>
<evidence type="ECO:0000313" key="3">
    <source>
        <dbReference type="Proteomes" id="UP000027361"/>
    </source>
</evidence>